<organism evidence="3 4">
    <name type="scientific">Natronoglomus mannanivorans</name>
    <dbReference type="NCBI Taxonomy" id="2979990"/>
    <lineage>
        <taxon>Archaea</taxon>
        <taxon>Methanobacteriati</taxon>
        <taxon>Methanobacteriota</taxon>
        <taxon>Stenosarchaea group</taxon>
        <taxon>Halobacteria</taxon>
        <taxon>Halobacteriales</taxon>
        <taxon>Natrialbaceae</taxon>
        <taxon>Natronoglomus</taxon>
    </lineage>
</organism>
<feature type="domain" description="MOFRL" evidence="1">
    <location>
        <begin position="357"/>
        <end position="461"/>
    </location>
</feature>
<reference evidence="3" key="1">
    <citation type="submission" date="2022-09" db="EMBL/GenBank/DDBJ databases">
        <title>Enrichment on poylsaccharides allowed isolation of novel metabolic and taxonomic groups of Haloarchaea.</title>
        <authorList>
            <person name="Sorokin D.Y."/>
            <person name="Elcheninov A.G."/>
            <person name="Khizhniak T.V."/>
            <person name="Kolganova T.V."/>
            <person name="Kublanov I.V."/>
        </authorList>
    </citation>
    <scope>NUCLEOTIDE SEQUENCE</scope>
    <source>
        <strain evidence="3">AArc-xg1-1</strain>
    </source>
</reference>
<dbReference type="RefSeq" id="WP_338004417.1">
    <property type="nucleotide sequence ID" value="NZ_JAOPKA010000009.1"/>
</dbReference>
<dbReference type="GO" id="GO:0005737">
    <property type="term" value="C:cytoplasm"/>
    <property type="evidence" value="ECO:0007669"/>
    <property type="project" value="TreeGrafter"/>
</dbReference>
<accession>A0AAP2Z113</accession>
<protein>
    <submittedName>
        <fullName evidence="3">DUF4147 domain-containing protein</fullName>
    </submittedName>
</protein>
<dbReference type="InterPro" id="IPR025286">
    <property type="entry name" value="MOFRL_assoc_dom"/>
</dbReference>
<evidence type="ECO:0000259" key="2">
    <source>
        <dbReference type="Pfam" id="PF13660"/>
    </source>
</evidence>
<proteinExistence type="predicted"/>
<dbReference type="Gene3D" id="3.40.1480.10">
    <property type="entry name" value="MOFRL domain"/>
    <property type="match status" value="1"/>
</dbReference>
<dbReference type="PANTHER" id="PTHR12227:SF0">
    <property type="entry name" value="GLYCERATE KINASE"/>
    <property type="match status" value="1"/>
</dbReference>
<sequence length="480" mass="48738">MTGRDSDSDCTDDRHAHVTIENRSTLERTPAHELALECVTAGLEAAHPERVLDERLAVEDDVLSIRDVDGGTTRYELASYDDVVVVGGGNAAGHLAHALETHLGDRLSGGAVVTDDPAPTDLIEVLPGDHPFPSERGRESTRRVLEIADGAGEDDLVLACITGGGSALVVAPAGSLSVDDLRTVTDDLLRSGASIDEINAVRKHCSAVKGGGLADVASPATVVGLVLSDVVGDDLGVVSSGPISPDPTTYADALAVLERYGIDGPDAVLEHLRRGDRGEFPETPVTSAATFDGVTSHLLASATTAIDAAAGIATDRGYDPLVLSSGIRGESSEVARVHVAIAEECLATGNPVTPPAVLLSGGETTVSVTGDGGTGGPNQEFVLSAALELTDEEIVVASVDSDGIDGPTDVAGAIVDSSSLAASGLEFGEARTALAENDAQPALEAMGTLVRTGPTGTNVNDLRVVVVDGEGGGDGSDSRS</sequence>
<dbReference type="InterPro" id="IPR007835">
    <property type="entry name" value="MOFRL"/>
</dbReference>
<dbReference type="Proteomes" id="UP001321018">
    <property type="component" value="Unassembled WGS sequence"/>
</dbReference>
<name>A0AAP2Z113_9EURY</name>
<dbReference type="InterPro" id="IPR037035">
    <property type="entry name" value="GK-like_C_sf"/>
</dbReference>
<evidence type="ECO:0000313" key="4">
    <source>
        <dbReference type="Proteomes" id="UP001321018"/>
    </source>
</evidence>
<gene>
    <name evidence="3" type="ORF">OB960_14435</name>
</gene>
<feature type="domain" description="MOFRL-associated" evidence="2">
    <location>
        <begin position="35"/>
        <end position="272"/>
    </location>
</feature>
<comment type="caution">
    <text evidence="3">The sequence shown here is derived from an EMBL/GenBank/DDBJ whole genome shotgun (WGS) entry which is preliminary data.</text>
</comment>
<dbReference type="SUPFAM" id="SSF82544">
    <property type="entry name" value="GckA/TtuD-like"/>
    <property type="match status" value="1"/>
</dbReference>
<dbReference type="InterPro" id="IPR038614">
    <property type="entry name" value="GK_N_sf"/>
</dbReference>
<evidence type="ECO:0000259" key="1">
    <source>
        <dbReference type="Pfam" id="PF05161"/>
    </source>
</evidence>
<dbReference type="GO" id="GO:0008887">
    <property type="term" value="F:glycerate kinase activity"/>
    <property type="evidence" value="ECO:0007669"/>
    <property type="project" value="InterPro"/>
</dbReference>
<dbReference type="EMBL" id="JAOPKA010000009">
    <property type="protein sequence ID" value="MCU4742593.1"/>
    <property type="molecule type" value="Genomic_DNA"/>
</dbReference>
<evidence type="ECO:0000313" key="3">
    <source>
        <dbReference type="EMBL" id="MCU4742593.1"/>
    </source>
</evidence>
<dbReference type="Pfam" id="PF05161">
    <property type="entry name" value="MOFRL"/>
    <property type="match status" value="1"/>
</dbReference>
<dbReference type="AlphaFoldDB" id="A0AAP2Z113"/>
<dbReference type="PANTHER" id="PTHR12227">
    <property type="entry name" value="GLYCERATE KINASE"/>
    <property type="match status" value="1"/>
</dbReference>
<dbReference type="InterPro" id="IPR039760">
    <property type="entry name" value="MOFRL_protein"/>
</dbReference>
<dbReference type="Gene3D" id="3.40.50.10180">
    <property type="entry name" value="Glycerate kinase, MOFRL-like N-terminal domain"/>
    <property type="match status" value="1"/>
</dbReference>
<dbReference type="Pfam" id="PF13660">
    <property type="entry name" value="DUF4147"/>
    <property type="match status" value="1"/>
</dbReference>